<accession>A0A7N0T1P1</accession>
<evidence type="ECO:0000256" key="6">
    <source>
        <dbReference type="ARBA" id="ARBA00023157"/>
    </source>
</evidence>
<evidence type="ECO:0000256" key="10">
    <source>
        <dbReference type="SAM" id="Phobius"/>
    </source>
</evidence>
<keyword evidence="5 10" id="KW-0472">Membrane</keyword>
<dbReference type="InterPro" id="IPR044788">
    <property type="entry name" value="X8_dom_prot"/>
</dbReference>
<dbReference type="Gramene" id="Kaladp0018s0024.1.v1.1">
    <property type="protein sequence ID" value="Kaladp0018s0024.1.v1.1"/>
    <property type="gene ID" value="Kaladp0018s0024.v1.1"/>
</dbReference>
<dbReference type="GO" id="GO:0009506">
    <property type="term" value="C:plasmodesma"/>
    <property type="evidence" value="ECO:0007669"/>
    <property type="project" value="UniProtKB-ARBA"/>
</dbReference>
<dbReference type="OMA" id="VASDWCV"/>
<dbReference type="Pfam" id="PF07983">
    <property type="entry name" value="X8"/>
    <property type="match status" value="1"/>
</dbReference>
<feature type="chain" id="PRO_5029876449" description="X8 domain-containing protein" evidence="11">
    <location>
        <begin position="24"/>
        <end position="201"/>
    </location>
</feature>
<dbReference type="InterPro" id="IPR012946">
    <property type="entry name" value="X8"/>
</dbReference>
<evidence type="ECO:0000313" key="13">
    <source>
        <dbReference type="EnsemblPlants" id="Kaladp0018s0024.1.v1.1"/>
    </source>
</evidence>
<feature type="transmembrane region" description="Helical" evidence="10">
    <location>
        <begin position="173"/>
        <end position="194"/>
    </location>
</feature>
<dbReference type="GO" id="GO:0005886">
    <property type="term" value="C:plasma membrane"/>
    <property type="evidence" value="ECO:0007669"/>
    <property type="project" value="UniProtKB-SubCell"/>
</dbReference>
<evidence type="ECO:0000256" key="9">
    <source>
        <dbReference type="SAM" id="MobiDB-lite"/>
    </source>
</evidence>
<dbReference type="Gene3D" id="1.20.58.1040">
    <property type="match status" value="1"/>
</dbReference>
<dbReference type="GO" id="GO:0098552">
    <property type="term" value="C:side of membrane"/>
    <property type="evidence" value="ECO:0007669"/>
    <property type="project" value="UniProtKB-KW"/>
</dbReference>
<feature type="signal peptide" evidence="11">
    <location>
        <begin position="1"/>
        <end position="23"/>
    </location>
</feature>
<feature type="compositionally biased region" description="Low complexity" evidence="9">
    <location>
        <begin position="117"/>
        <end position="145"/>
    </location>
</feature>
<dbReference type="FunFam" id="1.20.58.1040:FF:000001">
    <property type="entry name" value="Glucan endo-1,3-beta-glucosidase 4"/>
    <property type="match status" value="1"/>
</dbReference>
<keyword evidence="7" id="KW-0325">Glycoprotein</keyword>
<dbReference type="PANTHER" id="PTHR31044:SF60">
    <property type="entry name" value="PLASMODESMATA CALLOSE-BINDING PROTEIN 4"/>
    <property type="match status" value="1"/>
</dbReference>
<evidence type="ECO:0000259" key="12">
    <source>
        <dbReference type="SMART" id="SM00768"/>
    </source>
</evidence>
<evidence type="ECO:0000256" key="8">
    <source>
        <dbReference type="ARBA" id="ARBA00023288"/>
    </source>
</evidence>
<comment type="subcellular location">
    <subcellularLocation>
        <location evidence="1">Cell membrane</location>
        <topology evidence="1">Lipid-anchor</topology>
        <topology evidence="1">GPI-anchor</topology>
    </subcellularLocation>
</comment>
<keyword evidence="2" id="KW-1003">Cell membrane</keyword>
<evidence type="ECO:0000256" key="2">
    <source>
        <dbReference type="ARBA" id="ARBA00022475"/>
    </source>
</evidence>
<sequence length="201" mass="20236">MAAATSSLLILIILAAVASRASASWCVCKDGLSNADMQKTLDYACGAGADCNPIHSSGACYNPNTLKSHCSYAVNSYYQRKGSSGATCDFSGTAYIVSSDPSVSGCTFPASSGAAGTTTTPSTNVPSSTTPPTRTPTTTLPYNTTPTNGGLGGISTGLGPSGTNTDFSGATPVLLNSISLSFLVTTSGLVMLLWGCGIQEM</sequence>
<keyword evidence="4 11" id="KW-0732">Signal</keyword>
<dbReference type="Proteomes" id="UP000594263">
    <property type="component" value="Unplaced"/>
</dbReference>
<dbReference type="AlphaFoldDB" id="A0A7N0T1P1"/>
<feature type="region of interest" description="Disordered" evidence="9">
    <location>
        <begin position="113"/>
        <end position="145"/>
    </location>
</feature>
<dbReference type="SMART" id="SM00768">
    <property type="entry name" value="X8"/>
    <property type="match status" value="1"/>
</dbReference>
<feature type="domain" description="X8" evidence="12">
    <location>
        <begin position="24"/>
        <end position="108"/>
    </location>
</feature>
<dbReference type="PANTHER" id="PTHR31044">
    <property type="entry name" value="BETA-1,3 GLUCANASE"/>
    <property type="match status" value="1"/>
</dbReference>
<proteinExistence type="predicted"/>
<evidence type="ECO:0000256" key="3">
    <source>
        <dbReference type="ARBA" id="ARBA00022622"/>
    </source>
</evidence>
<keyword evidence="6" id="KW-1015">Disulfide bond</keyword>
<keyword evidence="10" id="KW-0812">Transmembrane</keyword>
<keyword evidence="10" id="KW-1133">Transmembrane helix</keyword>
<keyword evidence="3" id="KW-0336">GPI-anchor</keyword>
<evidence type="ECO:0000256" key="5">
    <source>
        <dbReference type="ARBA" id="ARBA00023136"/>
    </source>
</evidence>
<evidence type="ECO:0000256" key="7">
    <source>
        <dbReference type="ARBA" id="ARBA00023180"/>
    </source>
</evidence>
<keyword evidence="14" id="KW-1185">Reference proteome</keyword>
<evidence type="ECO:0000256" key="1">
    <source>
        <dbReference type="ARBA" id="ARBA00004609"/>
    </source>
</evidence>
<organism evidence="13 14">
    <name type="scientific">Kalanchoe fedtschenkoi</name>
    <name type="common">Lavender scallops</name>
    <name type="synonym">South American air plant</name>
    <dbReference type="NCBI Taxonomy" id="63787"/>
    <lineage>
        <taxon>Eukaryota</taxon>
        <taxon>Viridiplantae</taxon>
        <taxon>Streptophyta</taxon>
        <taxon>Embryophyta</taxon>
        <taxon>Tracheophyta</taxon>
        <taxon>Spermatophyta</taxon>
        <taxon>Magnoliopsida</taxon>
        <taxon>eudicotyledons</taxon>
        <taxon>Gunneridae</taxon>
        <taxon>Pentapetalae</taxon>
        <taxon>Saxifragales</taxon>
        <taxon>Crassulaceae</taxon>
        <taxon>Kalanchoe</taxon>
    </lineage>
</organism>
<name>A0A7N0T1P1_KALFE</name>
<keyword evidence="8" id="KW-0449">Lipoprotein</keyword>
<reference evidence="13" key="1">
    <citation type="submission" date="2021-01" db="UniProtKB">
        <authorList>
            <consortium name="EnsemblPlants"/>
        </authorList>
    </citation>
    <scope>IDENTIFICATION</scope>
</reference>
<dbReference type="EnsemblPlants" id="Kaladp0018s0024.1.v1.1">
    <property type="protein sequence ID" value="Kaladp0018s0024.1.v1.1"/>
    <property type="gene ID" value="Kaladp0018s0024.v1.1"/>
</dbReference>
<evidence type="ECO:0000256" key="4">
    <source>
        <dbReference type="ARBA" id="ARBA00022729"/>
    </source>
</evidence>
<evidence type="ECO:0000256" key="11">
    <source>
        <dbReference type="SAM" id="SignalP"/>
    </source>
</evidence>
<protein>
    <recommendedName>
        <fullName evidence="12">X8 domain-containing protein</fullName>
    </recommendedName>
</protein>
<evidence type="ECO:0000313" key="14">
    <source>
        <dbReference type="Proteomes" id="UP000594263"/>
    </source>
</evidence>